<sequence length="102" mass="11816">MNMFIEYLLDLDLVNDPLLYSFYVSMFMSLALNKVWASFVSDPSAWLTNEWGVKERISFSITPNQTNVGSTNHIINWIPKTIKRQEGSPDEDYPLIIHTITM</sequence>
<proteinExistence type="predicted"/>
<dbReference type="AlphaFoldDB" id="A0A0A2TQ04"/>
<protein>
    <submittedName>
        <fullName evidence="1">Uncharacterized protein</fullName>
    </submittedName>
</protein>
<dbReference type="RefSeq" id="WP_036823198.1">
    <property type="nucleotide sequence ID" value="NZ_AVBF01000068.1"/>
</dbReference>
<dbReference type="EMBL" id="AVBF01000068">
    <property type="protein sequence ID" value="KGP71360.1"/>
    <property type="molecule type" value="Genomic_DNA"/>
</dbReference>
<organism evidence="1 2">
    <name type="scientific">Pontibacillus yanchengensis Y32</name>
    <dbReference type="NCBI Taxonomy" id="1385514"/>
    <lineage>
        <taxon>Bacteria</taxon>
        <taxon>Bacillati</taxon>
        <taxon>Bacillota</taxon>
        <taxon>Bacilli</taxon>
        <taxon>Bacillales</taxon>
        <taxon>Bacillaceae</taxon>
        <taxon>Pontibacillus</taxon>
    </lineage>
</organism>
<reference evidence="1 2" key="1">
    <citation type="journal article" date="2015" name="Stand. Genomic Sci.">
        <title>High quality draft genome sequence of the moderately halophilic bacterium Pontibacillus yanchengensis Y32(T) and comparison among Pontibacillus genomes.</title>
        <authorList>
            <person name="Huang J."/>
            <person name="Qiao Z.X."/>
            <person name="Tang J.W."/>
            <person name="Wang G."/>
        </authorList>
    </citation>
    <scope>NUCLEOTIDE SEQUENCE [LARGE SCALE GENOMIC DNA]</scope>
    <source>
        <strain evidence="1 2">Y32</strain>
    </source>
</reference>
<accession>A0A0A2TQ04</accession>
<dbReference type="eggNOG" id="ENOG5030CD9">
    <property type="taxonomic scope" value="Bacteria"/>
</dbReference>
<name>A0A0A2TQ04_9BACI</name>
<comment type="caution">
    <text evidence="1">The sequence shown here is derived from an EMBL/GenBank/DDBJ whole genome shotgun (WGS) entry which is preliminary data.</text>
</comment>
<evidence type="ECO:0000313" key="1">
    <source>
        <dbReference type="EMBL" id="KGP71360.1"/>
    </source>
</evidence>
<dbReference type="OrthoDB" id="2692168at2"/>
<keyword evidence="2" id="KW-1185">Reference proteome</keyword>
<evidence type="ECO:0000313" key="2">
    <source>
        <dbReference type="Proteomes" id="UP000030147"/>
    </source>
</evidence>
<gene>
    <name evidence="1" type="ORF">N782_19860</name>
</gene>
<dbReference type="Proteomes" id="UP000030147">
    <property type="component" value="Unassembled WGS sequence"/>
</dbReference>